<comment type="caution">
    <text evidence="2">The sequence shown here is derived from an EMBL/GenBank/DDBJ whole genome shotgun (WGS) entry which is preliminary data.</text>
</comment>
<evidence type="ECO:0000313" key="2">
    <source>
        <dbReference type="EMBL" id="KAF4091906.1"/>
    </source>
</evidence>
<dbReference type="Proteomes" id="UP000593565">
    <property type="component" value="Unassembled WGS sequence"/>
</dbReference>
<protein>
    <submittedName>
        <fullName evidence="2">Uncharacterized protein</fullName>
    </submittedName>
</protein>
<feature type="region of interest" description="Disordered" evidence="1">
    <location>
        <begin position="45"/>
        <end position="68"/>
    </location>
</feature>
<evidence type="ECO:0000313" key="3">
    <source>
        <dbReference type="Proteomes" id="UP000593565"/>
    </source>
</evidence>
<proteinExistence type="predicted"/>
<name>A0A7J6BAA7_AMEME</name>
<sequence>MSAGAETEHLRLCCSVRMSLAMEPSLASFLSLEEEEELKRFCQGMSSLRPSAPGSGLVWGSTPSRRGQ</sequence>
<dbReference type="AlphaFoldDB" id="A0A7J6BAA7"/>
<organism evidence="2 3">
    <name type="scientific">Ameiurus melas</name>
    <name type="common">Black bullhead</name>
    <name type="synonym">Silurus melas</name>
    <dbReference type="NCBI Taxonomy" id="219545"/>
    <lineage>
        <taxon>Eukaryota</taxon>
        <taxon>Metazoa</taxon>
        <taxon>Chordata</taxon>
        <taxon>Craniata</taxon>
        <taxon>Vertebrata</taxon>
        <taxon>Euteleostomi</taxon>
        <taxon>Actinopterygii</taxon>
        <taxon>Neopterygii</taxon>
        <taxon>Teleostei</taxon>
        <taxon>Ostariophysi</taxon>
        <taxon>Siluriformes</taxon>
        <taxon>Ictaluridae</taxon>
        <taxon>Ameiurus</taxon>
    </lineage>
</organism>
<keyword evidence="3" id="KW-1185">Reference proteome</keyword>
<evidence type="ECO:0000256" key="1">
    <source>
        <dbReference type="SAM" id="MobiDB-lite"/>
    </source>
</evidence>
<accession>A0A7J6BAA7</accession>
<gene>
    <name evidence="2" type="ORF">AMELA_G00042350</name>
</gene>
<reference evidence="2 3" key="1">
    <citation type="submission" date="2020-02" db="EMBL/GenBank/DDBJ databases">
        <title>A chromosome-scale genome assembly of the black bullhead catfish (Ameiurus melas).</title>
        <authorList>
            <person name="Wen M."/>
            <person name="Zham M."/>
            <person name="Cabau C."/>
            <person name="Klopp C."/>
            <person name="Donnadieu C."/>
            <person name="Roques C."/>
            <person name="Bouchez O."/>
            <person name="Lampietro C."/>
            <person name="Jouanno E."/>
            <person name="Herpin A."/>
            <person name="Louis A."/>
            <person name="Berthelot C."/>
            <person name="Parey E."/>
            <person name="Roest-Crollius H."/>
            <person name="Braasch I."/>
            <person name="Postlethwait J."/>
            <person name="Robinson-Rechavi M."/>
            <person name="Echchiki A."/>
            <person name="Begum T."/>
            <person name="Montfort J."/>
            <person name="Schartl M."/>
            <person name="Bobe J."/>
            <person name="Guiguen Y."/>
        </authorList>
    </citation>
    <scope>NUCLEOTIDE SEQUENCE [LARGE SCALE GENOMIC DNA]</scope>
    <source>
        <strain evidence="2">M_S1</strain>
        <tissue evidence="2">Blood</tissue>
    </source>
</reference>
<dbReference type="EMBL" id="JAAGNN010000003">
    <property type="protein sequence ID" value="KAF4091906.1"/>
    <property type="molecule type" value="Genomic_DNA"/>
</dbReference>